<comment type="pathway">
    <text evidence="4">Protein modification; protein ubiquitination.</text>
</comment>
<dbReference type="GO" id="GO:0034450">
    <property type="term" value="F:ubiquitin-ubiquitin ligase activity"/>
    <property type="evidence" value="ECO:0007669"/>
    <property type="project" value="InterPro"/>
</dbReference>
<keyword evidence="6" id="KW-0963">Cytoplasm</keyword>
<evidence type="ECO:0000313" key="14">
    <source>
        <dbReference type="Proteomes" id="UP000275385"/>
    </source>
</evidence>
<evidence type="ECO:0000256" key="9">
    <source>
        <dbReference type="ARBA" id="ARBA00023110"/>
    </source>
</evidence>
<evidence type="ECO:0000256" key="5">
    <source>
        <dbReference type="ARBA" id="ARBA00007434"/>
    </source>
</evidence>
<keyword evidence="9" id="KW-0697">Rotamase</keyword>
<evidence type="ECO:0000256" key="3">
    <source>
        <dbReference type="ARBA" id="ARBA00004496"/>
    </source>
</evidence>
<keyword evidence="9" id="KW-0413">Isomerase</keyword>
<dbReference type="GO" id="GO:0000209">
    <property type="term" value="P:protein polyubiquitination"/>
    <property type="evidence" value="ECO:0007669"/>
    <property type="project" value="TreeGrafter"/>
</dbReference>
<dbReference type="SMART" id="SM00504">
    <property type="entry name" value="Ubox"/>
    <property type="match status" value="1"/>
</dbReference>
<evidence type="ECO:0000256" key="11">
    <source>
        <dbReference type="SAM" id="MobiDB-lite"/>
    </source>
</evidence>
<evidence type="ECO:0000256" key="10">
    <source>
        <dbReference type="ARBA" id="ARBA00023242"/>
    </source>
</evidence>
<organism evidence="13 14">
    <name type="scientific">Coniochaeta pulveracea</name>
    <dbReference type="NCBI Taxonomy" id="177199"/>
    <lineage>
        <taxon>Eukaryota</taxon>
        <taxon>Fungi</taxon>
        <taxon>Dikarya</taxon>
        <taxon>Ascomycota</taxon>
        <taxon>Pezizomycotina</taxon>
        <taxon>Sordariomycetes</taxon>
        <taxon>Sordariomycetidae</taxon>
        <taxon>Coniochaetales</taxon>
        <taxon>Coniochaetaceae</taxon>
        <taxon>Coniochaeta</taxon>
    </lineage>
</organism>
<dbReference type="EMBL" id="QVQW01000088">
    <property type="protein sequence ID" value="RKU40881.1"/>
    <property type="molecule type" value="Genomic_DNA"/>
</dbReference>
<dbReference type="GO" id="GO:0000151">
    <property type="term" value="C:ubiquitin ligase complex"/>
    <property type="evidence" value="ECO:0007669"/>
    <property type="project" value="InterPro"/>
</dbReference>
<feature type="compositionally biased region" description="Low complexity" evidence="11">
    <location>
        <begin position="34"/>
        <end position="43"/>
    </location>
</feature>
<feature type="compositionally biased region" description="Polar residues" evidence="11">
    <location>
        <begin position="65"/>
        <end position="97"/>
    </location>
</feature>
<dbReference type="GO" id="GO:0005634">
    <property type="term" value="C:nucleus"/>
    <property type="evidence" value="ECO:0007669"/>
    <property type="project" value="UniProtKB-SubCell"/>
</dbReference>
<evidence type="ECO:0000256" key="6">
    <source>
        <dbReference type="ARBA" id="ARBA00022490"/>
    </source>
</evidence>
<protein>
    <recommendedName>
        <fullName evidence="12">U-box domain-containing protein</fullName>
    </recommendedName>
</protein>
<dbReference type="InterPro" id="IPR013083">
    <property type="entry name" value="Znf_RING/FYVE/PHD"/>
</dbReference>
<dbReference type="Pfam" id="PF04564">
    <property type="entry name" value="U-box"/>
    <property type="match status" value="1"/>
</dbReference>
<feature type="domain" description="U-box" evidence="12">
    <location>
        <begin position="1023"/>
        <end position="1096"/>
    </location>
</feature>
<comment type="similarity">
    <text evidence="5">Belongs to the ubiquitin conjugation factor E4 family.</text>
</comment>
<dbReference type="Pfam" id="PF10408">
    <property type="entry name" value="Ufd2P_core"/>
    <property type="match status" value="1"/>
</dbReference>
<evidence type="ECO:0000256" key="4">
    <source>
        <dbReference type="ARBA" id="ARBA00004906"/>
    </source>
</evidence>
<evidence type="ECO:0000256" key="8">
    <source>
        <dbReference type="ARBA" id="ARBA00022786"/>
    </source>
</evidence>
<dbReference type="STRING" id="177199.A0A420XYZ0"/>
<feature type="compositionally biased region" description="Basic and acidic residues" evidence="11">
    <location>
        <begin position="15"/>
        <end position="24"/>
    </location>
</feature>
<dbReference type="PANTHER" id="PTHR13931">
    <property type="entry name" value="UBIQUITINATION FACTOR E4"/>
    <property type="match status" value="1"/>
</dbReference>
<feature type="compositionally biased region" description="Basic and acidic residues" evidence="11">
    <location>
        <begin position="54"/>
        <end position="64"/>
    </location>
</feature>
<name>A0A420XYZ0_9PEZI</name>
<comment type="subcellular location">
    <subcellularLocation>
        <location evidence="3">Cytoplasm</location>
    </subcellularLocation>
    <subcellularLocation>
        <location evidence="2">Nucleus</location>
    </subcellularLocation>
</comment>
<dbReference type="OrthoDB" id="20295at2759"/>
<keyword evidence="8" id="KW-0833">Ubl conjugation pathway</keyword>
<evidence type="ECO:0000256" key="1">
    <source>
        <dbReference type="ARBA" id="ARBA00000900"/>
    </source>
</evidence>
<comment type="caution">
    <text evidence="13">The sequence shown here is derived from an EMBL/GenBank/DDBJ whole genome shotgun (WGS) entry which is preliminary data.</text>
</comment>
<dbReference type="GO" id="GO:0036503">
    <property type="term" value="P:ERAD pathway"/>
    <property type="evidence" value="ECO:0007669"/>
    <property type="project" value="InterPro"/>
</dbReference>
<dbReference type="Proteomes" id="UP000275385">
    <property type="component" value="Unassembled WGS sequence"/>
</dbReference>
<dbReference type="GO" id="GO:0006511">
    <property type="term" value="P:ubiquitin-dependent protein catabolic process"/>
    <property type="evidence" value="ECO:0007669"/>
    <property type="project" value="InterPro"/>
</dbReference>
<evidence type="ECO:0000256" key="7">
    <source>
        <dbReference type="ARBA" id="ARBA00022679"/>
    </source>
</evidence>
<dbReference type="AlphaFoldDB" id="A0A420XYZ0"/>
<feature type="compositionally biased region" description="Pro residues" evidence="11">
    <location>
        <begin position="1"/>
        <end position="11"/>
    </location>
</feature>
<gene>
    <name evidence="13" type="ORF">DL546_001559</name>
</gene>
<evidence type="ECO:0000259" key="12">
    <source>
        <dbReference type="PROSITE" id="PS51698"/>
    </source>
</evidence>
<dbReference type="Gene3D" id="3.30.40.10">
    <property type="entry name" value="Zinc/RING finger domain, C3HC4 (zinc finger)"/>
    <property type="match status" value="1"/>
</dbReference>
<dbReference type="UniPathway" id="UPA00143"/>
<evidence type="ECO:0000313" key="13">
    <source>
        <dbReference type="EMBL" id="RKU40881.1"/>
    </source>
</evidence>
<dbReference type="PROSITE" id="PS51698">
    <property type="entry name" value="U_BOX"/>
    <property type="match status" value="1"/>
</dbReference>
<dbReference type="PANTHER" id="PTHR13931:SF2">
    <property type="entry name" value="UBIQUITIN CONJUGATION FACTOR E4 B"/>
    <property type="match status" value="1"/>
</dbReference>
<dbReference type="FunFam" id="3.30.40.10:FF:000055">
    <property type="entry name" value="Ubiquitin conjugation factor e4 a"/>
    <property type="match status" value="1"/>
</dbReference>
<dbReference type="GO" id="GO:0003755">
    <property type="term" value="F:peptidyl-prolyl cis-trans isomerase activity"/>
    <property type="evidence" value="ECO:0007669"/>
    <property type="project" value="UniProtKB-KW"/>
</dbReference>
<dbReference type="SUPFAM" id="SSF57850">
    <property type="entry name" value="RING/U-box"/>
    <property type="match status" value="1"/>
</dbReference>
<keyword evidence="14" id="KW-1185">Reference proteome</keyword>
<dbReference type="GO" id="GO:0005737">
    <property type="term" value="C:cytoplasm"/>
    <property type="evidence" value="ECO:0007669"/>
    <property type="project" value="UniProtKB-SubCell"/>
</dbReference>
<dbReference type="InterPro" id="IPR045132">
    <property type="entry name" value="UBE4"/>
</dbReference>
<feature type="region of interest" description="Disordered" evidence="11">
    <location>
        <begin position="1"/>
        <end position="124"/>
    </location>
</feature>
<keyword evidence="7" id="KW-0808">Transferase</keyword>
<sequence length="1122" mass="126654">MDQPPPPPPSSGPDAPDKETMEAIRRRRVAKLGATPTQTTTDAETPRNSETPPVEDKGKGRENEQSQTATPTESRPQINITRASDSADSNPLAQVTNTDRDSKSQGDTSSELSAGRVGSSRKRPAADIDMAASALASALTAPPARRQATTPRIESIEDYTDNILGHIFRVTVDSNRTTDSHGHKLVFLPNLSQDLQESQQPLKLTIDVIDSAIVEAASLAPANKPVMDYLLPCWKRVTKAIKVLRSPGQEKESVLREARRICFSNCIFAVTMPELFSREPNPDHDTLVPYLLRSIEDESGLCLDFFQEAIARWDDDETIEPLFTKAMVDISGKLSTLTMNDDYGPYVRALVTYSKFPRMLDALARHPAFQMAVSAPNIEKHTILGPFFRISPLQTKVTNDYFPGPRTITKDQVATAQNALQITLASHQTELRGITNAFIRASQETRNKTLDWFAYIVNMNHKRRAIQVKPEEVSSDAFMFNVTVTLDYLCEPFMDSTFSKIDRIDVDYFRRNPRVDIKDETKLNADQHESDEFYAQKVDGSNNFITEVFFLTLAAHHYGSETINAKIKNLNKDIDFYTKHIEKMEAERVKFMNQPHQLILFETTLKRHTAVLERAICLKYAIEGVLLEEKMQGRSLQFMRYVTVWLLRLASQSAYTPEKGLKLPLPKEQPKEFSCLPEYALQCILDNFKFVYRNIPKIILSAVGDEMAALCITFLESSEYIRNPYLKSSLVSLLYHGTWPVYHMKKGVLGDVLTNTKFANEYLLHALMKFYIECESTGAHTQFYDKFNIRYEIFQVIKCVWTNDLYKQQLTQSSRTNRSFFVRFANLMLNDATYVLDEAMTKFPKIHALEEELQDESLSAEDKRKKKEELTTLQGQARSYMQLANETVAMMKLFTGALSESFTMPEIVSRLAAMLDYNIEILAGPRSHELKTANNAELGFNPRALLPEIVDIYLRLGNSPAFIEAVAADGRSYKPEVFAASSRIIASRSLKDPAAQEAWLALQQKFAQAKEILDQAEADFGTDLPPEFEDPIMGDIMNDPVILPSKHVVDRSTIVQHLLSDPKDPYTRQPMTEDDVIPHDELKKQIEAWKAERLAARKAKTVEAVAEAMNSGSGEAMDTSEG</sequence>
<accession>A0A420XYZ0</accession>
<dbReference type="InterPro" id="IPR019474">
    <property type="entry name" value="Ub_conjug_fac_E4_core"/>
</dbReference>
<proteinExistence type="inferred from homology"/>
<dbReference type="InterPro" id="IPR003613">
    <property type="entry name" value="Ubox_domain"/>
</dbReference>
<keyword evidence="10" id="KW-0539">Nucleus</keyword>
<reference evidence="13 14" key="1">
    <citation type="submission" date="2018-08" db="EMBL/GenBank/DDBJ databases">
        <title>Draft genome of the lignicolous fungus Coniochaeta pulveracea.</title>
        <authorList>
            <person name="Borstlap C.J."/>
            <person name="De Witt R.N."/>
            <person name="Botha A."/>
            <person name="Volschenk H."/>
        </authorList>
    </citation>
    <scope>NUCLEOTIDE SEQUENCE [LARGE SCALE GENOMIC DNA]</scope>
    <source>
        <strain evidence="13 14">CAB683</strain>
    </source>
</reference>
<comment type="catalytic activity">
    <reaction evidence="1">
        <text>S-ubiquitinyl-[E2 ubiquitin-conjugating enzyme]-L-cysteine + [acceptor protein]-L-lysine = [E2 ubiquitin-conjugating enzyme]-L-cysteine + N(6)-ubiquitinyl-[acceptor protein]-L-lysine.</text>
        <dbReference type="EC" id="2.3.2.27"/>
    </reaction>
</comment>
<evidence type="ECO:0000256" key="2">
    <source>
        <dbReference type="ARBA" id="ARBA00004123"/>
    </source>
</evidence>